<gene>
    <name evidence="2" type="ORF">V5O48_009400</name>
</gene>
<dbReference type="EMBL" id="JBAHYK010000614">
    <property type="protein sequence ID" value="KAL0572563.1"/>
    <property type="molecule type" value="Genomic_DNA"/>
</dbReference>
<feature type="region of interest" description="Disordered" evidence="1">
    <location>
        <begin position="126"/>
        <end position="156"/>
    </location>
</feature>
<evidence type="ECO:0000313" key="2">
    <source>
        <dbReference type="EMBL" id="KAL0572563.1"/>
    </source>
</evidence>
<comment type="caution">
    <text evidence="2">The sequence shown here is derived from an EMBL/GenBank/DDBJ whole genome shotgun (WGS) entry which is preliminary data.</text>
</comment>
<keyword evidence="3" id="KW-1185">Reference proteome</keyword>
<organism evidence="2 3">
    <name type="scientific">Marasmius crinis-equi</name>
    <dbReference type="NCBI Taxonomy" id="585013"/>
    <lineage>
        <taxon>Eukaryota</taxon>
        <taxon>Fungi</taxon>
        <taxon>Dikarya</taxon>
        <taxon>Basidiomycota</taxon>
        <taxon>Agaricomycotina</taxon>
        <taxon>Agaricomycetes</taxon>
        <taxon>Agaricomycetidae</taxon>
        <taxon>Agaricales</taxon>
        <taxon>Marasmiineae</taxon>
        <taxon>Marasmiaceae</taxon>
        <taxon>Marasmius</taxon>
    </lineage>
</organism>
<feature type="compositionally biased region" description="Basic and acidic residues" evidence="1">
    <location>
        <begin position="133"/>
        <end position="143"/>
    </location>
</feature>
<accession>A0ABR3FBK0</accession>
<reference evidence="2 3" key="1">
    <citation type="submission" date="2024-02" db="EMBL/GenBank/DDBJ databases">
        <title>A draft genome for the cacao thread blight pathogen Marasmius crinis-equi.</title>
        <authorList>
            <person name="Cohen S.P."/>
            <person name="Baruah I.K."/>
            <person name="Amoako-Attah I."/>
            <person name="Bukari Y."/>
            <person name="Meinhardt L.W."/>
            <person name="Bailey B.A."/>
        </authorList>
    </citation>
    <scope>NUCLEOTIDE SEQUENCE [LARGE SCALE GENOMIC DNA]</scope>
    <source>
        <strain evidence="2 3">GH-76</strain>
    </source>
</reference>
<evidence type="ECO:0000256" key="1">
    <source>
        <dbReference type="SAM" id="MobiDB-lite"/>
    </source>
</evidence>
<feature type="region of interest" description="Disordered" evidence="1">
    <location>
        <begin position="168"/>
        <end position="191"/>
    </location>
</feature>
<name>A0ABR3FBK0_9AGAR</name>
<protein>
    <submittedName>
        <fullName evidence="2">Uncharacterized protein</fullName>
    </submittedName>
</protein>
<sequence length="191" mass="21602">MADPYNDKLAIFASNLAFGPPLGGLSLPWFEYEALQDAVLLAILIKLDVDLPEKMDDATRCVERPGLIHETRLTVRDDIVRLERTQQGECRCKETYVELDPDLSQQVIKALDAWKEALQDLDRHRPSNPVLRARSDVTRRDEGAVPSAGVGPHRSVKKRVCRTVRIKCPGKPRLPKKNPIPFDQDEETRLA</sequence>
<dbReference type="Proteomes" id="UP001465976">
    <property type="component" value="Unassembled WGS sequence"/>
</dbReference>
<evidence type="ECO:0000313" key="3">
    <source>
        <dbReference type="Proteomes" id="UP001465976"/>
    </source>
</evidence>
<proteinExistence type="predicted"/>